<keyword evidence="1" id="KW-0812">Transmembrane</keyword>
<keyword evidence="1" id="KW-1133">Transmembrane helix</keyword>
<keyword evidence="1" id="KW-0472">Membrane</keyword>
<evidence type="ECO:0000256" key="1">
    <source>
        <dbReference type="SAM" id="Phobius"/>
    </source>
</evidence>
<evidence type="ECO:0000313" key="3">
    <source>
        <dbReference type="Proteomes" id="UP000002276"/>
    </source>
</evidence>
<name>A0A7I6GVG0_BORGP</name>
<dbReference type="Proteomes" id="UP000002276">
    <property type="component" value="Chromosome"/>
</dbReference>
<proteinExistence type="predicted"/>
<organism evidence="2 3">
    <name type="scientific">Borrelia garinii subsp. bavariensis (strain ATCC BAA-2496 / DSM 23469 / PBi)</name>
    <name type="common">Borreliella bavariensis</name>
    <dbReference type="NCBI Taxonomy" id="290434"/>
    <lineage>
        <taxon>Bacteria</taxon>
        <taxon>Pseudomonadati</taxon>
        <taxon>Spirochaetota</taxon>
        <taxon>Spirochaetia</taxon>
        <taxon>Spirochaetales</taxon>
        <taxon>Borreliaceae</taxon>
        <taxon>Borreliella</taxon>
    </lineage>
</organism>
<dbReference type="AlphaFoldDB" id="A0A7I6GVG0"/>
<reference evidence="2 3" key="1">
    <citation type="journal article" date="2004" name="Nucleic Acids Res.">
        <title>Comparative analysis of the Borrelia garinii genome.</title>
        <authorList>
            <person name="Glockner G."/>
            <person name="Lehmann R."/>
            <person name="Romualdi A."/>
            <person name="Pradella S."/>
            <person name="Schulte-Spechtel U."/>
            <person name="Schilhabel M."/>
            <person name="Wilske B."/>
            <person name="Suhnel J."/>
            <person name="Platzer M."/>
        </authorList>
    </citation>
    <scope>NUCLEOTIDE SEQUENCE [LARGE SCALE GENOMIC DNA]</scope>
    <source>
        <strain evidence="3">ATCC BAA-2496 / DSM 23469 / PBi</strain>
    </source>
</reference>
<sequence length="512" mass="59957">MVKVLIASLINFSKELIRLYNCFYIYFCRFLFLFFFFTFLACSKASKDFIVFNKDVKSSPKIDNPNSNVLEINKMEDFFGDIIDLKGYKILAVQQENLNLDVYFEQVVLAQNFSNLNAYLFIIGFDPKIKVGTILFKTQIDIDPKNSYNMYLEDITGDYDFNIVVQGFLKDKSVLYVFQKSVLNDVSSYKPIFFDKVNGTVLINKYARSSAYEENRSRESYPISLEKYEKVGEDLIISKIEKYEYSHVQGKYYLSSVSEKVGKIDNNIYKTLKNLSKDEVYRFLHGVWYDAYNYNKKQGKEIDEVLFLSFGRQSSEINLFRKNSQEVAKIEYISKPAYNTLNVSAKSLFSDLIVYNFWIKIVDKENIEIKIDTSTNSYDNSGFSGSFKRFDENASNVVKKKGNNIYFIPSGNYAYKDKIYDFSYPHLTYIDENKIYYGIFNIFPLKNNFVLEYEIDMGSYKLIESFFLEHIERVVQKQKFSTIILNPIKILKDDVSLVKGQKLKLERIEKIG</sequence>
<feature type="transmembrane region" description="Helical" evidence="1">
    <location>
        <begin position="21"/>
        <end position="41"/>
    </location>
</feature>
<dbReference type="EMBL" id="CP000013">
    <property type="protein sequence ID" value="AAU06897.1"/>
    <property type="molecule type" value="Genomic_DNA"/>
</dbReference>
<evidence type="ECO:0000313" key="2">
    <source>
        <dbReference type="EMBL" id="AAU06897.1"/>
    </source>
</evidence>
<dbReference type="NCBIfam" id="NF033751">
    <property type="entry name" value="pallilysin_like"/>
    <property type="match status" value="1"/>
</dbReference>
<dbReference type="GeneID" id="45160837"/>
<protein>
    <submittedName>
        <fullName evidence="2">Uncharacterized protein</fullName>
    </submittedName>
</protein>
<gene>
    <name evidence="2" type="ordered locus">BG0038</name>
</gene>
<dbReference type="RefSeq" id="WP_011193392.1">
    <property type="nucleotide sequence ID" value="NC_006156.1"/>
</dbReference>
<dbReference type="KEGG" id="bga:BG0038"/>
<dbReference type="OrthoDB" id="350892at2"/>
<accession>A0A7I6GVG0</accession>